<dbReference type="GeneID" id="106173932"/>
<keyword evidence="1" id="KW-0175">Coiled coil</keyword>
<protein>
    <submittedName>
        <fullName evidence="4">Uncharacterized protein LOC106173932</fullName>
    </submittedName>
</protein>
<dbReference type="Proteomes" id="UP000085678">
    <property type="component" value="Unplaced"/>
</dbReference>
<accession>A0A1S3JKR9</accession>
<dbReference type="RefSeq" id="XP_013410726.1">
    <property type="nucleotide sequence ID" value="XM_013555272.1"/>
</dbReference>
<feature type="signal peptide" evidence="2">
    <location>
        <begin position="1"/>
        <end position="21"/>
    </location>
</feature>
<evidence type="ECO:0000256" key="2">
    <source>
        <dbReference type="SAM" id="SignalP"/>
    </source>
</evidence>
<keyword evidence="2" id="KW-0732">Signal</keyword>
<dbReference type="AlphaFoldDB" id="A0A1S3JKR9"/>
<name>A0A1S3JKR9_LINAN</name>
<dbReference type="KEGG" id="lak:106173932"/>
<feature type="chain" id="PRO_5010160968" evidence="2">
    <location>
        <begin position="22"/>
        <end position="148"/>
    </location>
</feature>
<feature type="coiled-coil region" evidence="1">
    <location>
        <begin position="52"/>
        <end position="89"/>
    </location>
</feature>
<dbReference type="InParanoid" id="A0A1S3JKR9"/>
<evidence type="ECO:0000313" key="3">
    <source>
        <dbReference type="Proteomes" id="UP000085678"/>
    </source>
</evidence>
<sequence length="148" mass="17341">MDKYRVIALLLVTFLVVQMLAESEGRRRRERRRFISSSDLEDEERNQGVEKLDDALENTSKLEKLVEMLEDENEENENESRYVNLYEEQNFTRNHVATYNLLRPSCFDTTFNCLLEDLNPLTCAAHGCHLNTTTYNDADNQAHIILDH</sequence>
<evidence type="ECO:0000313" key="4">
    <source>
        <dbReference type="RefSeq" id="XP_013410726.1"/>
    </source>
</evidence>
<gene>
    <name evidence="4" type="primary">LOC106173932</name>
</gene>
<proteinExistence type="predicted"/>
<keyword evidence="3" id="KW-1185">Reference proteome</keyword>
<organism evidence="3 4">
    <name type="scientific">Lingula anatina</name>
    <name type="common">Brachiopod</name>
    <name type="synonym">Lingula unguis</name>
    <dbReference type="NCBI Taxonomy" id="7574"/>
    <lineage>
        <taxon>Eukaryota</taxon>
        <taxon>Metazoa</taxon>
        <taxon>Spiralia</taxon>
        <taxon>Lophotrochozoa</taxon>
        <taxon>Brachiopoda</taxon>
        <taxon>Linguliformea</taxon>
        <taxon>Lingulata</taxon>
        <taxon>Lingulida</taxon>
        <taxon>Linguloidea</taxon>
        <taxon>Lingulidae</taxon>
        <taxon>Lingula</taxon>
    </lineage>
</organism>
<reference evidence="4" key="1">
    <citation type="submission" date="2025-08" db="UniProtKB">
        <authorList>
            <consortium name="RefSeq"/>
        </authorList>
    </citation>
    <scope>IDENTIFICATION</scope>
    <source>
        <tissue evidence="4">Gonads</tissue>
    </source>
</reference>
<evidence type="ECO:0000256" key="1">
    <source>
        <dbReference type="SAM" id="Coils"/>
    </source>
</evidence>